<comment type="subcellular location">
    <subcellularLocation>
        <location evidence="1">Cell envelope</location>
    </subcellularLocation>
</comment>
<proteinExistence type="predicted"/>
<accession>A0ABS5K1A2</accession>
<gene>
    <name evidence="3" type="ORF">KEM10_21740</name>
</gene>
<dbReference type="Proteomes" id="UP000708576">
    <property type="component" value="Unassembled WGS sequence"/>
</dbReference>
<feature type="signal peptide" evidence="2">
    <location>
        <begin position="1"/>
        <end position="19"/>
    </location>
</feature>
<evidence type="ECO:0000256" key="1">
    <source>
        <dbReference type="ARBA" id="ARBA00004196"/>
    </source>
</evidence>
<keyword evidence="2" id="KW-0732">Signal</keyword>
<dbReference type="PANTHER" id="PTHR45661">
    <property type="entry name" value="SURFACE ANTIGEN"/>
    <property type="match status" value="1"/>
</dbReference>
<evidence type="ECO:0000313" key="3">
    <source>
        <dbReference type="EMBL" id="MBS2100924.1"/>
    </source>
</evidence>
<comment type="caution">
    <text evidence="3">The sequence shown here is derived from an EMBL/GenBank/DDBJ whole genome shotgun (WGS) entry which is preliminary data.</text>
</comment>
<protein>
    <submittedName>
        <fullName evidence="3">Leucine-rich repeat protein</fullName>
    </submittedName>
</protein>
<dbReference type="Gene3D" id="3.80.10.10">
    <property type="entry name" value="Ribonuclease Inhibitor"/>
    <property type="match status" value="3"/>
</dbReference>
<organism evidence="3 4">
    <name type="scientific">Carboxylicivirga linearis</name>
    <dbReference type="NCBI Taxonomy" id="1628157"/>
    <lineage>
        <taxon>Bacteria</taxon>
        <taxon>Pseudomonadati</taxon>
        <taxon>Bacteroidota</taxon>
        <taxon>Bacteroidia</taxon>
        <taxon>Marinilabiliales</taxon>
        <taxon>Marinilabiliaceae</taxon>
        <taxon>Carboxylicivirga</taxon>
    </lineage>
</organism>
<name>A0ABS5K1A2_9BACT</name>
<sequence>MKKIYFLALLLLCSFIANAQYVLTIDEVEFDASTGTITKYYDTGEWNIEIPETFNGVTVTAIGKEAFVISDKKLLVIVKLPGTITTIGESAFYGNNNLQSINVTNNLTTIGASAFAYTGFRSFTIPNSVVTLGNSAFAQSNLSSLKISNSITEIGDAVFMGNNLSKVTIPSSVEKIGNGAFAANYLTSIDIPNTVTSIGSFAFQFNSLTSVSIPNSLTSIEDRVFSDNKLTSITIPSSIQSIGERAFYNNSFTEVTIPNSVSFIGVSAFGHATGNYLESIALPADVLGFNNEVWKNSIGQEVTAMTSSVWSYTVYGDAVDVHSVTFLDYDGSFIETVGVDHGSTVIPPDDPARTGYTFTGWDASLDNVTADYSVKAEYVVGHTVSFIDWDGTLLKKEAVVNGSSATAPANPVRTGYTFTGWDVAFDNITTALIVTAQYTINSYEVSFVDWDGKVLKTENVDYGSSATTPADPARTGYSFTGWDVAFDNITTALNVTAQYTINNYEVSFVDWDGEVLKTENVDYGS</sequence>
<dbReference type="EMBL" id="JAGUCO010000032">
    <property type="protein sequence ID" value="MBS2100924.1"/>
    <property type="molecule type" value="Genomic_DNA"/>
</dbReference>
<dbReference type="Pfam" id="PF13306">
    <property type="entry name" value="LRR_5"/>
    <property type="match status" value="1"/>
</dbReference>
<dbReference type="RefSeq" id="WP_212219723.1">
    <property type="nucleotide sequence ID" value="NZ_JAGUCO010000032.1"/>
</dbReference>
<evidence type="ECO:0000313" key="4">
    <source>
        <dbReference type="Proteomes" id="UP000708576"/>
    </source>
</evidence>
<dbReference type="InterPro" id="IPR053139">
    <property type="entry name" value="Surface_bspA-like"/>
</dbReference>
<feature type="non-terminal residue" evidence="3">
    <location>
        <position position="525"/>
    </location>
</feature>
<dbReference type="InterPro" id="IPR032675">
    <property type="entry name" value="LRR_dom_sf"/>
</dbReference>
<dbReference type="Pfam" id="PF09479">
    <property type="entry name" value="Flg_new"/>
    <property type="match status" value="3"/>
</dbReference>
<feature type="chain" id="PRO_5047172864" evidence="2">
    <location>
        <begin position="20"/>
        <end position="525"/>
    </location>
</feature>
<reference evidence="3 4" key="1">
    <citation type="journal article" date="2015" name="Int. J. Syst. Evol. Microbiol.">
        <title>Carboxylicivirga linearis sp. nov., isolated from a sea cucumber culture pond.</title>
        <authorList>
            <person name="Wang F.Q."/>
            <person name="Zhou Y.X."/>
            <person name="Lin X.Z."/>
            <person name="Chen G.J."/>
            <person name="Du Z.J."/>
        </authorList>
    </citation>
    <scope>NUCLEOTIDE SEQUENCE [LARGE SCALE GENOMIC DNA]</scope>
    <source>
        <strain evidence="3 4">FB218</strain>
    </source>
</reference>
<dbReference type="InterPro" id="IPR042229">
    <property type="entry name" value="Listeria/Bacterioides_rpt_sf"/>
</dbReference>
<dbReference type="Gene3D" id="2.60.40.4270">
    <property type="entry name" value="Listeria-Bacteroides repeat domain"/>
    <property type="match status" value="3"/>
</dbReference>
<dbReference type="InterPro" id="IPR026906">
    <property type="entry name" value="LRR_5"/>
</dbReference>
<dbReference type="InterPro" id="IPR013378">
    <property type="entry name" value="InlB-like_B-rpt"/>
</dbReference>
<evidence type="ECO:0000256" key="2">
    <source>
        <dbReference type="SAM" id="SignalP"/>
    </source>
</evidence>
<dbReference type="SUPFAM" id="SSF52058">
    <property type="entry name" value="L domain-like"/>
    <property type="match status" value="1"/>
</dbReference>
<dbReference type="PANTHER" id="PTHR45661:SF3">
    <property type="entry name" value="IG-LIKE DOMAIN-CONTAINING PROTEIN"/>
    <property type="match status" value="1"/>
</dbReference>
<keyword evidence="4" id="KW-1185">Reference proteome</keyword>